<dbReference type="Gene3D" id="3.40.50.150">
    <property type="entry name" value="Vaccinia Virus protein VP39"/>
    <property type="match status" value="1"/>
</dbReference>
<dbReference type="Pfam" id="PF08484">
    <property type="entry name" value="Methyltransf_14"/>
    <property type="match status" value="1"/>
</dbReference>
<dbReference type="InterPro" id="IPR013691">
    <property type="entry name" value="MeTrfase_14"/>
</dbReference>
<protein>
    <submittedName>
        <fullName evidence="3">Methyltransferase</fullName>
    </submittedName>
</protein>
<comment type="caution">
    <text evidence="3">The sequence shown here is derived from an EMBL/GenBank/DDBJ whole genome shotgun (WGS) entry which is preliminary data.</text>
</comment>
<dbReference type="SUPFAM" id="SSF53335">
    <property type="entry name" value="S-adenosyl-L-methionine-dependent methyltransferases"/>
    <property type="match status" value="1"/>
</dbReference>
<dbReference type="Gene3D" id="6.10.250.3100">
    <property type="match status" value="1"/>
</dbReference>
<dbReference type="EMBL" id="MGAS01000013">
    <property type="protein sequence ID" value="OGK52118.1"/>
    <property type="molecule type" value="Genomic_DNA"/>
</dbReference>
<dbReference type="InterPro" id="IPR013630">
    <property type="entry name" value="Methyltransf_Zn-bd_dom_put"/>
</dbReference>
<dbReference type="Pfam" id="PF13489">
    <property type="entry name" value="Methyltransf_23"/>
    <property type="match status" value="1"/>
</dbReference>
<keyword evidence="3" id="KW-0489">Methyltransferase</keyword>
<dbReference type="STRING" id="1802068.A3B02_00175"/>
<organism evidence="3 4">
    <name type="scientific">Candidatus Roizmanbacteria bacterium RIFCSPLOWO2_01_FULL_42_14</name>
    <dbReference type="NCBI Taxonomy" id="1802068"/>
    <lineage>
        <taxon>Bacteria</taxon>
        <taxon>Candidatus Roizmaniibacteriota</taxon>
    </lineage>
</organism>
<reference evidence="3 4" key="1">
    <citation type="journal article" date="2016" name="Nat. Commun.">
        <title>Thousands of microbial genomes shed light on interconnected biogeochemical processes in an aquifer system.</title>
        <authorList>
            <person name="Anantharaman K."/>
            <person name="Brown C.T."/>
            <person name="Hug L.A."/>
            <person name="Sharon I."/>
            <person name="Castelle C.J."/>
            <person name="Probst A.J."/>
            <person name="Thomas B.C."/>
            <person name="Singh A."/>
            <person name="Wilkins M.J."/>
            <person name="Karaoz U."/>
            <person name="Brodie E.L."/>
            <person name="Williams K.H."/>
            <person name="Hubbard S.S."/>
            <person name="Banfield J.F."/>
        </authorList>
    </citation>
    <scope>NUCLEOTIDE SEQUENCE [LARGE SCALE GENOMIC DNA]</scope>
</reference>
<evidence type="ECO:0000313" key="4">
    <source>
        <dbReference type="Proteomes" id="UP000178914"/>
    </source>
</evidence>
<feature type="domain" description="Methyltransferase putative zinc binding" evidence="1">
    <location>
        <begin position="9"/>
        <end position="73"/>
    </location>
</feature>
<keyword evidence="3" id="KW-0808">Transferase</keyword>
<name>A0A1F7J921_9BACT</name>
<evidence type="ECO:0000259" key="2">
    <source>
        <dbReference type="Pfam" id="PF08484"/>
    </source>
</evidence>
<dbReference type="GO" id="GO:0032259">
    <property type="term" value="P:methylation"/>
    <property type="evidence" value="ECO:0007669"/>
    <property type="project" value="UniProtKB-KW"/>
</dbReference>
<sequence>MLYTSIRSCRICGNKNLIEVLNLGTMALTGVFPKPEDSVDAGPLELVKCHPKGAGDVCGLLQLRHNYDLTKLYGDNYGYRSSLNKSMVDHLKNRARKIKRIVRLRKGDLVVDIGSNDGTLLKSYNDASLRLVGIDPTIAKFSEYYPPHIDQIADFFSAKLLKQLIDKKAMVITSIAMFYDLEKPVNFMKQIKRVLHDDGIWVFEQSYMPRMIDNVSYDTICHEHLEYYTLKQMKWMTDRVGFKIVDIELNDVNGASFCLTVAKKNSYHKEATEKITKILKQETDRRLDDLETYRRFSKNIQQYKKELTAFIKKAKKEGKTIIGYGASTKGSVILQFCKLSKKHIPYIAEVNEYKFGRLAPGTDISIISEEEAHKYKPDYLFVLPWHFKQNIIDREQAYLKRGGQLLFPLPHIEVVQKK</sequence>
<gene>
    <name evidence="3" type="ORF">A3B02_00175</name>
</gene>
<feature type="domain" description="C-methyltransferase" evidence="2">
    <location>
        <begin position="252"/>
        <end position="410"/>
    </location>
</feature>
<dbReference type="Proteomes" id="UP000178914">
    <property type="component" value="Unassembled WGS sequence"/>
</dbReference>
<dbReference type="GO" id="GO:0008168">
    <property type="term" value="F:methyltransferase activity"/>
    <property type="evidence" value="ECO:0007669"/>
    <property type="project" value="UniProtKB-KW"/>
</dbReference>
<dbReference type="InterPro" id="IPR038576">
    <property type="entry name" value="Methyltransf_Zn-bd_dom_put_sf"/>
</dbReference>
<dbReference type="Gene3D" id="3.40.50.720">
    <property type="entry name" value="NAD(P)-binding Rossmann-like Domain"/>
    <property type="match status" value="1"/>
</dbReference>
<dbReference type="Gene3D" id="6.20.50.110">
    <property type="entry name" value="Methyltransferase, zinc-binding domain"/>
    <property type="match status" value="1"/>
</dbReference>
<dbReference type="AlphaFoldDB" id="A0A1F7J921"/>
<dbReference type="Pfam" id="PF08421">
    <property type="entry name" value="Methyltransf_13"/>
    <property type="match status" value="1"/>
</dbReference>
<dbReference type="InterPro" id="IPR029063">
    <property type="entry name" value="SAM-dependent_MTases_sf"/>
</dbReference>
<evidence type="ECO:0000259" key="1">
    <source>
        <dbReference type="Pfam" id="PF08421"/>
    </source>
</evidence>
<accession>A0A1F7J921</accession>
<proteinExistence type="predicted"/>
<evidence type="ECO:0000313" key="3">
    <source>
        <dbReference type="EMBL" id="OGK52118.1"/>
    </source>
</evidence>